<name>A0A220U3Y5_9BACI</name>
<dbReference type="OrthoDB" id="9780088at2"/>
<keyword evidence="3 6" id="KW-0812">Transmembrane</keyword>
<keyword evidence="5 6" id="KW-0472">Membrane</keyword>
<feature type="transmembrane region" description="Helical" evidence="6">
    <location>
        <begin position="55"/>
        <end position="76"/>
    </location>
</feature>
<feature type="transmembrane region" description="Helical" evidence="6">
    <location>
        <begin position="356"/>
        <end position="380"/>
    </location>
</feature>
<dbReference type="CDD" id="cd10323">
    <property type="entry name" value="SLC-NCS1sbd"/>
    <property type="match status" value="1"/>
</dbReference>
<keyword evidence="4 6" id="KW-1133">Transmembrane helix</keyword>
<comment type="subcellular location">
    <subcellularLocation>
        <location evidence="1">Membrane</location>
        <topology evidence="1">Multi-pass membrane protein</topology>
    </subcellularLocation>
</comment>
<evidence type="ECO:0000256" key="5">
    <source>
        <dbReference type="ARBA" id="ARBA00023136"/>
    </source>
</evidence>
<comment type="similarity">
    <text evidence="2">Belongs to the purine-cytosine permease (2.A.39) family.</text>
</comment>
<protein>
    <submittedName>
        <fullName evidence="7">Nitrate reductase</fullName>
    </submittedName>
</protein>
<gene>
    <name evidence="7" type="ORF">CFK37_09905</name>
</gene>
<feature type="transmembrane region" description="Helical" evidence="6">
    <location>
        <begin position="331"/>
        <end position="350"/>
    </location>
</feature>
<feature type="transmembrane region" description="Helical" evidence="6">
    <location>
        <begin position="138"/>
        <end position="156"/>
    </location>
</feature>
<evidence type="ECO:0000256" key="4">
    <source>
        <dbReference type="ARBA" id="ARBA00022989"/>
    </source>
</evidence>
<dbReference type="RefSeq" id="WP_089061703.1">
    <property type="nucleotide sequence ID" value="NZ_CP022315.1"/>
</dbReference>
<dbReference type="InterPro" id="IPR045225">
    <property type="entry name" value="Uracil/uridine/allantoin_perm"/>
</dbReference>
<evidence type="ECO:0000313" key="7">
    <source>
        <dbReference type="EMBL" id="ASK62443.1"/>
    </source>
</evidence>
<feature type="transmembrane region" description="Helical" evidence="6">
    <location>
        <begin position="113"/>
        <end position="132"/>
    </location>
</feature>
<evidence type="ECO:0000313" key="8">
    <source>
        <dbReference type="Proteomes" id="UP000198312"/>
    </source>
</evidence>
<feature type="transmembrane region" description="Helical" evidence="6">
    <location>
        <begin position="400"/>
        <end position="419"/>
    </location>
</feature>
<evidence type="ECO:0000256" key="1">
    <source>
        <dbReference type="ARBA" id="ARBA00004141"/>
    </source>
</evidence>
<dbReference type="KEGG" id="vil:CFK37_09905"/>
<dbReference type="InterPro" id="IPR001248">
    <property type="entry name" value="Pur-cyt_permease"/>
</dbReference>
<dbReference type="GO" id="GO:0005886">
    <property type="term" value="C:plasma membrane"/>
    <property type="evidence" value="ECO:0007669"/>
    <property type="project" value="TreeGrafter"/>
</dbReference>
<feature type="transmembrane region" description="Helical" evidence="6">
    <location>
        <begin position="168"/>
        <end position="188"/>
    </location>
</feature>
<feature type="transmembrane region" description="Helical" evidence="6">
    <location>
        <begin position="253"/>
        <end position="274"/>
    </location>
</feature>
<dbReference type="PANTHER" id="PTHR30618">
    <property type="entry name" value="NCS1 FAMILY PURINE/PYRIMIDINE TRANSPORTER"/>
    <property type="match status" value="1"/>
</dbReference>
<keyword evidence="8" id="KW-1185">Reference proteome</keyword>
<dbReference type="Proteomes" id="UP000198312">
    <property type="component" value="Chromosome"/>
</dbReference>
<proteinExistence type="inferred from homology"/>
<feature type="transmembrane region" description="Helical" evidence="6">
    <location>
        <begin position="425"/>
        <end position="442"/>
    </location>
</feature>
<evidence type="ECO:0000256" key="6">
    <source>
        <dbReference type="SAM" id="Phobius"/>
    </source>
</evidence>
<dbReference type="GO" id="GO:0015205">
    <property type="term" value="F:nucleobase transmembrane transporter activity"/>
    <property type="evidence" value="ECO:0007669"/>
    <property type="project" value="TreeGrafter"/>
</dbReference>
<reference evidence="7 8" key="1">
    <citation type="submission" date="2017-07" db="EMBL/GenBank/DDBJ databases">
        <title>Virgibacillus sp. LM2416.</title>
        <authorList>
            <person name="Tak E.J."/>
            <person name="Bae J.-W."/>
        </authorList>
    </citation>
    <scope>NUCLEOTIDE SEQUENCE [LARGE SCALE GENOMIC DNA]</scope>
    <source>
        <strain evidence="7 8">LM2416</strain>
    </source>
</reference>
<feature type="transmembrane region" description="Helical" evidence="6">
    <location>
        <begin position="29"/>
        <end position="49"/>
    </location>
</feature>
<feature type="transmembrane region" description="Helical" evidence="6">
    <location>
        <begin position="294"/>
        <end position="319"/>
    </location>
</feature>
<accession>A0A220U3Y5</accession>
<dbReference type="EMBL" id="CP022315">
    <property type="protein sequence ID" value="ASK62443.1"/>
    <property type="molecule type" value="Genomic_DNA"/>
</dbReference>
<dbReference type="PANTHER" id="PTHR30618:SF0">
    <property type="entry name" value="PURINE-URACIL PERMEASE NCS1"/>
    <property type="match status" value="1"/>
</dbReference>
<feature type="transmembrane region" description="Helical" evidence="6">
    <location>
        <begin position="208"/>
        <end position="232"/>
    </location>
</feature>
<evidence type="ECO:0000256" key="2">
    <source>
        <dbReference type="ARBA" id="ARBA00008974"/>
    </source>
</evidence>
<organism evidence="7 8">
    <name type="scientific">Virgibacillus phasianinus</name>
    <dbReference type="NCBI Taxonomy" id="2017483"/>
    <lineage>
        <taxon>Bacteria</taxon>
        <taxon>Bacillati</taxon>
        <taxon>Bacillota</taxon>
        <taxon>Bacilli</taxon>
        <taxon>Bacillales</taxon>
        <taxon>Bacillaceae</taxon>
        <taxon>Virgibacillus</taxon>
    </lineage>
</organism>
<evidence type="ECO:0000256" key="3">
    <source>
        <dbReference type="ARBA" id="ARBA00022692"/>
    </source>
</evidence>
<dbReference type="Pfam" id="PF02133">
    <property type="entry name" value="Transp_cyt_pur"/>
    <property type="match status" value="1"/>
</dbReference>
<dbReference type="Gene3D" id="1.10.4160.10">
    <property type="entry name" value="Hydantoin permease"/>
    <property type="match status" value="1"/>
</dbReference>
<sequence length="489" mass="54022">MKKNSGNYLKSPDLLPISYQEKSISTTGFFFMWIGMSVLLATFAIGAAGVQTIPLGWVVTATFIGSLAIGIFITLIGDIGIEHGISFPVYMRAPFGTVGTHFPSIIRAVSASFWFGVNTYFGATAISVILTILYGYDNWFICFLVFALFQLINTALGIKWVERFAEISVPFIIIVSIWMYSTLLTQALEQGKNVWTWVESPVSGVATITAFMVVIFANMGFWATLGADIPTISRHIKAPKYERNWFKRNKGTLIGSIIALPLTGCFMIMIGAASFTAASTNNPVIALQDSTSGWMLWVLLIMVILTQWSTNISANLVPASAIYSNAGGPKVSYAVAVFIAGIVGIVIQPWNVMEVILTALLIIGAILSSITGVLFVDYYLLRKRRINVHDLYKNDGQYHYWKGINLAGFLSWIIGGAVACLFLDYSFIIGFIVGSATYYVLAKHWWFKAYKQKEIEDPDDEKYLGITVGRDWIIDTDVKTEAKDDVASL</sequence>
<dbReference type="AlphaFoldDB" id="A0A220U3Y5"/>